<evidence type="ECO:0000313" key="2">
    <source>
        <dbReference type="Proteomes" id="UP000293550"/>
    </source>
</evidence>
<proteinExistence type="predicted"/>
<dbReference type="OrthoDB" id="425753at2"/>
<comment type="caution">
    <text evidence="1">The sequence shown here is derived from an EMBL/GenBank/DDBJ whole genome shotgun (WGS) entry which is preliminary data.</text>
</comment>
<dbReference type="Proteomes" id="UP000293550">
    <property type="component" value="Unassembled WGS sequence"/>
</dbReference>
<dbReference type="EMBL" id="SCFB01000006">
    <property type="protein sequence ID" value="RZI45884.1"/>
    <property type="molecule type" value="Genomic_DNA"/>
</dbReference>
<organism evidence="1 2">
    <name type="scientific">Candidatus Finniella inopinata</name>
    <dbReference type="NCBI Taxonomy" id="1696036"/>
    <lineage>
        <taxon>Bacteria</taxon>
        <taxon>Pseudomonadati</taxon>
        <taxon>Pseudomonadota</taxon>
        <taxon>Alphaproteobacteria</taxon>
        <taxon>Holosporales</taxon>
        <taxon>Candidatus Paracaedibacteraceae</taxon>
        <taxon>Candidatus Finniella</taxon>
    </lineage>
</organism>
<gene>
    <name evidence="1" type="ORF">EQU50_05490</name>
</gene>
<name>A0A4Q7DIR5_9PROT</name>
<dbReference type="PANTHER" id="PTHR34235">
    <property type="entry name" value="SLR1203 PROTEIN-RELATED"/>
    <property type="match status" value="1"/>
</dbReference>
<protein>
    <submittedName>
        <fullName evidence="1">DUF29 domain-containing protein</fullName>
    </submittedName>
</protein>
<dbReference type="InterPro" id="IPR002636">
    <property type="entry name" value="DUF29"/>
</dbReference>
<dbReference type="RefSeq" id="WP_130154135.1">
    <property type="nucleotide sequence ID" value="NZ_SCFB01000006.1"/>
</dbReference>
<accession>A0A4Q7DIR5</accession>
<reference evidence="1 2" key="1">
    <citation type="submission" date="2018-10" db="EMBL/GenBank/DDBJ databases">
        <title>An updated phylogeny of the Alphaproteobacteria reveals that the parasitic Rickettsiales and Holosporales have independent origins.</title>
        <authorList>
            <person name="Munoz-Gomez S.A."/>
            <person name="Hess S."/>
            <person name="Burger G."/>
            <person name="Lang B.F."/>
            <person name="Susko E."/>
            <person name="Slamovits C.H."/>
            <person name="Roger A.J."/>
        </authorList>
    </citation>
    <scope>NUCLEOTIDE SEQUENCE [LARGE SCALE GENOMIC DNA]</scope>
    <source>
        <strain evidence="1">HOLO01</strain>
    </source>
</reference>
<dbReference type="Pfam" id="PF01724">
    <property type="entry name" value="DUF29"/>
    <property type="match status" value="1"/>
</dbReference>
<evidence type="ECO:0000313" key="1">
    <source>
        <dbReference type="EMBL" id="RZI45884.1"/>
    </source>
</evidence>
<sequence length="143" mass="17029">MTPKYEEDFYGWVTGNIAFLKQKRFDEMDIEHLIEELEDMGNNKKHALISRLAQLIFHLLKWQYQPDFRGRSWEGSIKMQRMELEELLQDSPSLKSKVTEGFSVAYKKAQLIIQKETPIDLKLMPQICPYTFEQCLDDEFYPD</sequence>
<dbReference type="Gene3D" id="1.20.1220.20">
    <property type="entry name" value="Uncharcterised protein PF01724"/>
    <property type="match status" value="1"/>
</dbReference>
<dbReference type="AlphaFoldDB" id="A0A4Q7DIR5"/>
<keyword evidence="2" id="KW-1185">Reference proteome</keyword>